<organism evidence="2 3">
    <name type="scientific">Epichloe festucae (strain Fl1)</name>
    <dbReference type="NCBI Taxonomy" id="877507"/>
    <lineage>
        <taxon>Eukaryota</taxon>
        <taxon>Fungi</taxon>
        <taxon>Dikarya</taxon>
        <taxon>Ascomycota</taxon>
        <taxon>Pezizomycotina</taxon>
        <taxon>Sordariomycetes</taxon>
        <taxon>Hypocreomycetidae</taxon>
        <taxon>Hypocreales</taxon>
        <taxon>Clavicipitaceae</taxon>
        <taxon>Epichloe</taxon>
    </lineage>
</organism>
<evidence type="ECO:0000313" key="2">
    <source>
        <dbReference type="EMBL" id="QPG95580.1"/>
    </source>
</evidence>
<feature type="chain" id="PRO_5034108179" evidence="1">
    <location>
        <begin position="20"/>
        <end position="110"/>
    </location>
</feature>
<dbReference type="EMBL" id="CP031386">
    <property type="protein sequence ID" value="QPG95580.1"/>
    <property type="molecule type" value="Genomic_DNA"/>
</dbReference>
<keyword evidence="3" id="KW-1185">Reference proteome</keyword>
<feature type="signal peptide" evidence="1">
    <location>
        <begin position="1"/>
        <end position="19"/>
    </location>
</feature>
<name>A0A7S9PT96_EPIFF</name>
<dbReference type="OrthoDB" id="5228648at2759"/>
<sequence>MKLLASIVTVVAMVSSVEACKCVGPNGNNVDATNSCCTQAGGSPSDGDCPSNLISQTLSNFASCCSGFQTKSDCTCPFGCARAELEAKAKKEGKTPPTAEEVKAFVASYE</sequence>
<reference evidence="2 3" key="1">
    <citation type="journal article" date="2018" name="PLoS Genet.">
        <title>Repeat elements organise 3D genome structure and mediate transcription in the filamentous fungus Epichloe festucae.</title>
        <authorList>
            <person name="Winter D.J."/>
            <person name="Ganley A.R.D."/>
            <person name="Young C.A."/>
            <person name="Liachko I."/>
            <person name="Schardl C.L."/>
            <person name="Dupont P.Y."/>
            <person name="Berry D."/>
            <person name="Ram A."/>
            <person name="Scott B."/>
            <person name="Cox M.P."/>
        </authorList>
    </citation>
    <scope>NUCLEOTIDE SEQUENCE [LARGE SCALE GENOMIC DNA]</scope>
    <source>
        <strain evidence="2 3">Fl1</strain>
    </source>
</reference>
<accession>A0A7S9PT96</accession>
<dbReference type="Proteomes" id="UP000594364">
    <property type="component" value="Chromosome 2"/>
</dbReference>
<evidence type="ECO:0000256" key="1">
    <source>
        <dbReference type="SAM" id="SignalP"/>
    </source>
</evidence>
<protein>
    <submittedName>
        <fullName evidence="2">Uncharacterized protein</fullName>
    </submittedName>
</protein>
<dbReference type="AlphaFoldDB" id="A0A7S9PT96"/>
<proteinExistence type="predicted"/>
<keyword evidence="1" id="KW-0732">Signal</keyword>
<gene>
    <name evidence="2" type="ORF">C2857_001274</name>
</gene>
<evidence type="ECO:0000313" key="3">
    <source>
        <dbReference type="Proteomes" id="UP000594364"/>
    </source>
</evidence>